<reference evidence="6" key="1">
    <citation type="submission" date="2023-07" db="EMBL/GenBank/DDBJ databases">
        <authorList>
            <person name="Colorado M.A."/>
            <person name="Villamil L.M."/>
            <person name="Melo J.F."/>
            <person name="Rodriguez J.A."/>
            <person name="Ruiz R.Y."/>
        </authorList>
    </citation>
    <scope>NUCLEOTIDE SEQUENCE [LARGE SCALE GENOMIC DNA]</scope>
    <source>
        <strain evidence="6">C33</strain>
    </source>
</reference>
<organism evidence="5 6">
    <name type="scientific">Candidatus Cetobacterium colombiensis</name>
    <dbReference type="NCBI Taxonomy" id="3073100"/>
    <lineage>
        <taxon>Bacteria</taxon>
        <taxon>Fusobacteriati</taxon>
        <taxon>Fusobacteriota</taxon>
        <taxon>Fusobacteriia</taxon>
        <taxon>Fusobacteriales</taxon>
        <taxon>Fusobacteriaceae</taxon>
        <taxon>Cetobacterium</taxon>
    </lineage>
</organism>
<comment type="caution">
    <text evidence="5">The sequence shown here is derived from an EMBL/GenBank/DDBJ whole genome shotgun (WGS) entry which is preliminary data.</text>
</comment>
<keyword evidence="6" id="KW-1185">Reference proteome</keyword>
<dbReference type="PANTHER" id="PTHR33204">
    <property type="entry name" value="TRANSCRIPTIONAL REGULATOR, MARR FAMILY"/>
    <property type="match status" value="1"/>
</dbReference>
<name>A0ABU4WC69_9FUSO</name>
<evidence type="ECO:0000256" key="2">
    <source>
        <dbReference type="ARBA" id="ARBA00023125"/>
    </source>
</evidence>
<evidence type="ECO:0000256" key="3">
    <source>
        <dbReference type="ARBA" id="ARBA00023163"/>
    </source>
</evidence>
<evidence type="ECO:0000313" key="5">
    <source>
        <dbReference type="EMBL" id="MDX8337124.1"/>
    </source>
</evidence>
<dbReference type="InterPro" id="IPR036388">
    <property type="entry name" value="WH-like_DNA-bd_sf"/>
</dbReference>
<dbReference type="InterPro" id="IPR002577">
    <property type="entry name" value="HTH_HxlR"/>
</dbReference>
<gene>
    <name evidence="5" type="ORF">RFV38_11590</name>
</gene>
<dbReference type="Gene3D" id="1.10.10.10">
    <property type="entry name" value="Winged helix-like DNA-binding domain superfamily/Winged helix DNA-binding domain"/>
    <property type="match status" value="1"/>
</dbReference>
<protein>
    <submittedName>
        <fullName evidence="5">Helix-turn-helix domain-containing protein</fullName>
    </submittedName>
</protein>
<keyword evidence="3" id="KW-0804">Transcription</keyword>
<dbReference type="RefSeq" id="WP_320314481.1">
    <property type="nucleotide sequence ID" value="NZ_JAVIKH010000020.1"/>
</dbReference>
<dbReference type="Proteomes" id="UP001279681">
    <property type="component" value="Unassembled WGS sequence"/>
</dbReference>
<dbReference type="InterPro" id="IPR036390">
    <property type="entry name" value="WH_DNA-bd_sf"/>
</dbReference>
<keyword evidence="2" id="KW-0238">DNA-binding</keyword>
<dbReference type="Pfam" id="PF01638">
    <property type="entry name" value="HxlR"/>
    <property type="match status" value="1"/>
</dbReference>
<proteinExistence type="predicted"/>
<evidence type="ECO:0000313" key="6">
    <source>
        <dbReference type="Proteomes" id="UP001279681"/>
    </source>
</evidence>
<dbReference type="PROSITE" id="PS51118">
    <property type="entry name" value="HTH_HXLR"/>
    <property type="match status" value="1"/>
</dbReference>
<keyword evidence="1" id="KW-0805">Transcription regulation</keyword>
<dbReference type="PANTHER" id="PTHR33204:SF29">
    <property type="entry name" value="TRANSCRIPTIONAL REGULATOR"/>
    <property type="match status" value="1"/>
</dbReference>
<sequence length="105" mass="12364">MTLDIMGGKWKPIILYYINLNGIARHSELKRFIPSINERMLTRQLRELEEDCLIKRKVYLVVPPKVEYTLTEQGQKLIPILKELINWGKDYAEAINFTVDISDEK</sequence>
<dbReference type="SUPFAM" id="SSF46785">
    <property type="entry name" value="Winged helix' DNA-binding domain"/>
    <property type="match status" value="1"/>
</dbReference>
<dbReference type="EMBL" id="JAVIKH010000020">
    <property type="protein sequence ID" value="MDX8337124.1"/>
    <property type="molecule type" value="Genomic_DNA"/>
</dbReference>
<evidence type="ECO:0000259" key="4">
    <source>
        <dbReference type="PROSITE" id="PS51118"/>
    </source>
</evidence>
<accession>A0ABU4WC69</accession>
<feature type="domain" description="HTH hxlR-type" evidence="4">
    <location>
        <begin position="1"/>
        <end position="96"/>
    </location>
</feature>
<evidence type="ECO:0000256" key="1">
    <source>
        <dbReference type="ARBA" id="ARBA00023015"/>
    </source>
</evidence>